<comment type="caution">
    <text evidence="3">The sequence shown here is derived from an EMBL/GenBank/DDBJ whole genome shotgun (WGS) entry which is preliminary data.</text>
</comment>
<dbReference type="AlphaFoldDB" id="A0A8K0GEV1"/>
<evidence type="ECO:0000313" key="4">
    <source>
        <dbReference type="Proteomes" id="UP000801492"/>
    </source>
</evidence>
<sequence>MQNNSTPDFGPPGVAPPPNYHPISPAPGVAPPPPLIDVPMPTPQPILGPAPVVTVCPSCALRMSTRTENETSSSLCCCISRSESRVHHYCTNCNAFIGTYES</sequence>
<evidence type="ECO:0000256" key="1">
    <source>
        <dbReference type="SAM" id="MobiDB-lite"/>
    </source>
</evidence>
<dbReference type="Proteomes" id="UP000801492">
    <property type="component" value="Unassembled WGS sequence"/>
</dbReference>
<organism evidence="3 4">
    <name type="scientific">Ignelater luminosus</name>
    <name type="common">Cucubano</name>
    <name type="synonym">Pyrophorus luminosus</name>
    <dbReference type="NCBI Taxonomy" id="2038154"/>
    <lineage>
        <taxon>Eukaryota</taxon>
        <taxon>Metazoa</taxon>
        <taxon>Ecdysozoa</taxon>
        <taxon>Arthropoda</taxon>
        <taxon>Hexapoda</taxon>
        <taxon>Insecta</taxon>
        <taxon>Pterygota</taxon>
        <taxon>Neoptera</taxon>
        <taxon>Endopterygota</taxon>
        <taxon>Coleoptera</taxon>
        <taxon>Polyphaga</taxon>
        <taxon>Elateriformia</taxon>
        <taxon>Elateroidea</taxon>
        <taxon>Elateridae</taxon>
        <taxon>Agrypninae</taxon>
        <taxon>Pyrophorini</taxon>
        <taxon>Ignelater</taxon>
    </lineage>
</organism>
<evidence type="ECO:0000259" key="2">
    <source>
        <dbReference type="SMART" id="SM00714"/>
    </source>
</evidence>
<dbReference type="SMART" id="SM00714">
    <property type="entry name" value="LITAF"/>
    <property type="match status" value="1"/>
</dbReference>
<name>A0A8K0GEV1_IGNLU</name>
<dbReference type="EMBL" id="VTPC01004480">
    <property type="protein sequence ID" value="KAF2897089.1"/>
    <property type="molecule type" value="Genomic_DNA"/>
</dbReference>
<feature type="region of interest" description="Disordered" evidence="1">
    <location>
        <begin position="1"/>
        <end position="42"/>
    </location>
</feature>
<gene>
    <name evidence="3" type="ORF">ILUMI_09089</name>
</gene>
<proteinExistence type="predicted"/>
<feature type="compositionally biased region" description="Pro residues" evidence="1">
    <location>
        <begin position="9"/>
        <end position="42"/>
    </location>
</feature>
<dbReference type="OrthoDB" id="5599753at2759"/>
<feature type="domain" description="LITAF" evidence="2">
    <location>
        <begin position="51"/>
        <end position="102"/>
    </location>
</feature>
<dbReference type="InterPro" id="IPR006629">
    <property type="entry name" value="LITAF"/>
</dbReference>
<protein>
    <recommendedName>
        <fullName evidence="2">LITAF domain-containing protein</fullName>
    </recommendedName>
</protein>
<reference evidence="3" key="1">
    <citation type="submission" date="2019-08" db="EMBL/GenBank/DDBJ databases">
        <title>The genome of the North American firefly Photinus pyralis.</title>
        <authorList>
            <consortium name="Photinus pyralis genome working group"/>
            <person name="Fallon T.R."/>
            <person name="Sander Lower S.E."/>
            <person name="Weng J.-K."/>
        </authorList>
    </citation>
    <scope>NUCLEOTIDE SEQUENCE</scope>
    <source>
        <strain evidence="3">TRF0915ILg1</strain>
        <tissue evidence="3">Whole body</tissue>
    </source>
</reference>
<accession>A0A8K0GEV1</accession>
<keyword evidence="4" id="KW-1185">Reference proteome</keyword>
<evidence type="ECO:0000313" key="3">
    <source>
        <dbReference type="EMBL" id="KAF2897089.1"/>
    </source>
</evidence>